<dbReference type="InterPro" id="IPR000792">
    <property type="entry name" value="Tscrpt_reg_LuxR_C"/>
</dbReference>
<dbReference type="InterPro" id="IPR001789">
    <property type="entry name" value="Sig_transdc_resp-reg_receiver"/>
</dbReference>
<organism evidence="6 7">
    <name type="scientific">Spirosoma validum</name>
    <dbReference type="NCBI Taxonomy" id="2771355"/>
    <lineage>
        <taxon>Bacteria</taxon>
        <taxon>Pseudomonadati</taxon>
        <taxon>Bacteroidota</taxon>
        <taxon>Cytophagia</taxon>
        <taxon>Cytophagales</taxon>
        <taxon>Cytophagaceae</taxon>
        <taxon>Spirosoma</taxon>
    </lineage>
</organism>
<dbReference type="Proteomes" id="UP000653797">
    <property type="component" value="Unassembled WGS sequence"/>
</dbReference>
<evidence type="ECO:0000256" key="1">
    <source>
        <dbReference type="ARBA" id="ARBA00022553"/>
    </source>
</evidence>
<evidence type="ECO:0000313" key="7">
    <source>
        <dbReference type="Proteomes" id="UP000653797"/>
    </source>
</evidence>
<dbReference type="EMBL" id="JACXAA010000001">
    <property type="protein sequence ID" value="MBD2751850.1"/>
    <property type="molecule type" value="Genomic_DNA"/>
</dbReference>
<comment type="caution">
    <text evidence="6">The sequence shown here is derived from an EMBL/GenBank/DDBJ whole genome shotgun (WGS) entry which is preliminary data.</text>
</comment>
<keyword evidence="2" id="KW-0238">DNA-binding</keyword>
<sequence length="219" mass="24698">MTTVLLLDDHPLIVSGIAQYLQDKDTINVVGKAYSLAETTRLLQKQQVDVLVSDMHLDGERSGIDLLVHIKKNYPATKLIFYTMIEKSNEVREAVLAGAEGYVLKKYDADEVYRAIRTVQANKTYYSPELVQILVRMPTSTTQKDEQPEALKSLTPRELEVMKLIAYDIPIGKIAEQLSLSESTINSHRTNLMQKLGVRSSVGITHFAFKYGLIDRNLL</sequence>
<dbReference type="GO" id="GO:0006355">
    <property type="term" value="P:regulation of DNA-templated transcription"/>
    <property type="evidence" value="ECO:0007669"/>
    <property type="project" value="InterPro"/>
</dbReference>
<dbReference type="Pfam" id="PF00196">
    <property type="entry name" value="GerE"/>
    <property type="match status" value="1"/>
</dbReference>
<dbReference type="SUPFAM" id="SSF46894">
    <property type="entry name" value="C-terminal effector domain of the bipartite response regulators"/>
    <property type="match status" value="1"/>
</dbReference>
<gene>
    <name evidence="6" type="ORF">IC230_03030</name>
</gene>
<accession>A0A927AXX3</accession>
<dbReference type="InterPro" id="IPR039420">
    <property type="entry name" value="WalR-like"/>
</dbReference>
<dbReference type="SUPFAM" id="SSF52172">
    <property type="entry name" value="CheY-like"/>
    <property type="match status" value="1"/>
</dbReference>
<feature type="domain" description="Response regulatory" evidence="5">
    <location>
        <begin position="3"/>
        <end position="120"/>
    </location>
</feature>
<dbReference type="AlphaFoldDB" id="A0A927AXX3"/>
<dbReference type="CDD" id="cd06170">
    <property type="entry name" value="LuxR_C_like"/>
    <property type="match status" value="1"/>
</dbReference>
<evidence type="ECO:0000256" key="2">
    <source>
        <dbReference type="ARBA" id="ARBA00023125"/>
    </source>
</evidence>
<dbReference type="Pfam" id="PF00072">
    <property type="entry name" value="Response_reg"/>
    <property type="match status" value="1"/>
</dbReference>
<reference evidence="6" key="1">
    <citation type="submission" date="2020-09" db="EMBL/GenBank/DDBJ databases">
        <authorList>
            <person name="Kim M.K."/>
        </authorList>
    </citation>
    <scope>NUCLEOTIDE SEQUENCE</scope>
    <source>
        <strain evidence="6">BT704</strain>
    </source>
</reference>
<dbReference type="CDD" id="cd17535">
    <property type="entry name" value="REC_NarL-like"/>
    <property type="match status" value="1"/>
</dbReference>
<dbReference type="RefSeq" id="WP_191037476.1">
    <property type="nucleotide sequence ID" value="NZ_JACXAA010000001.1"/>
</dbReference>
<proteinExistence type="predicted"/>
<dbReference type="PROSITE" id="PS50043">
    <property type="entry name" value="HTH_LUXR_2"/>
    <property type="match status" value="1"/>
</dbReference>
<protein>
    <submittedName>
        <fullName evidence="6">Response regulator transcription factor</fullName>
    </submittedName>
</protein>
<dbReference type="Gene3D" id="3.40.50.2300">
    <property type="match status" value="1"/>
</dbReference>
<dbReference type="PANTHER" id="PTHR43214">
    <property type="entry name" value="TWO-COMPONENT RESPONSE REGULATOR"/>
    <property type="match status" value="1"/>
</dbReference>
<name>A0A927AXX3_9BACT</name>
<dbReference type="GO" id="GO:0003677">
    <property type="term" value="F:DNA binding"/>
    <property type="evidence" value="ECO:0007669"/>
    <property type="project" value="UniProtKB-KW"/>
</dbReference>
<dbReference type="InterPro" id="IPR011006">
    <property type="entry name" value="CheY-like_superfamily"/>
</dbReference>
<dbReference type="GO" id="GO:0000160">
    <property type="term" value="P:phosphorelay signal transduction system"/>
    <property type="evidence" value="ECO:0007669"/>
    <property type="project" value="InterPro"/>
</dbReference>
<dbReference type="SMART" id="SM00421">
    <property type="entry name" value="HTH_LUXR"/>
    <property type="match status" value="1"/>
</dbReference>
<feature type="modified residue" description="4-aspartylphosphate" evidence="3">
    <location>
        <position position="54"/>
    </location>
</feature>
<dbReference type="InterPro" id="IPR016032">
    <property type="entry name" value="Sig_transdc_resp-reg_C-effctor"/>
</dbReference>
<keyword evidence="7" id="KW-1185">Reference proteome</keyword>
<evidence type="ECO:0000259" key="4">
    <source>
        <dbReference type="PROSITE" id="PS50043"/>
    </source>
</evidence>
<dbReference type="PANTHER" id="PTHR43214:SF43">
    <property type="entry name" value="TWO-COMPONENT RESPONSE REGULATOR"/>
    <property type="match status" value="1"/>
</dbReference>
<evidence type="ECO:0000259" key="5">
    <source>
        <dbReference type="PROSITE" id="PS50110"/>
    </source>
</evidence>
<dbReference type="InterPro" id="IPR058245">
    <property type="entry name" value="NreC/VraR/RcsB-like_REC"/>
</dbReference>
<dbReference type="SMART" id="SM00448">
    <property type="entry name" value="REC"/>
    <property type="match status" value="1"/>
</dbReference>
<evidence type="ECO:0000313" key="6">
    <source>
        <dbReference type="EMBL" id="MBD2751850.1"/>
    </source>
</evidence>
<dbReference type="PRINTS" id="PR00038">
    <property type="entry name" value="HTHLUXR"/>
</dbReference>
<keyword evidence="1 3" id="KW-0597">Phosphoprotein</keyword>
<evidence type="ECO:0000256" key="3">
    <source>
        <dbReference type="PROSITE-ProRule" id="PRU00169"/>
    </source>
</evidence>
<dbReference type="PROSITE" id="PS50110">
    <property type="entry name" value="RESPONSE_REGULATORY"/>
    <property type="match status" value="1"/>
</dbReference>
<feature type="domain" description="HTH luxR-type" evidence="4">
    <location>
        <begin position="147"/>
        <end position="212"/>
    </location>
</feature>